<dbReference type="AlphaFoldDB" id="A0A3D9ZFL1"/>
<comment type="similarity">
    <text evidence="2">Belongs to the TMEM175 family.</text>
</comment>
<dbReference type="GO" id="GO:0016020">
    <property type="term" value="C:membrane"/>
    <property type="evidence" value="ECO:0007669"/>
    <property type="project" value="UniProtKB-SubCell"/>
</dbReference>
<keyword evidence="15" id="KW-1185">Reference proteome</keyword>
<keyword evidence="5 13" id="KW-0812">Transmembrane</keyword>
<dbReference type="RefSeq" id="WP_116067003.1">
    <property type="nucleotide sequence ID" value="NZ_BONB01000015.1"/>
</dbReference>
<evidence type="ECO:0000256" key="6">
    <source>
        <dbReference type="ARBA" id="ARBA00022826"/>
    </source>
</evidence>
<keyword evidence="3" id="KW-0813">Transport</keyword>
<dbReference type="GO" id="GO:0005267">
    <property type="term" value="F:potassium channel activity"/>
    <property type="evidence" value="ECO:0007669"/>
    <property type="project" value="UniProtKB-KW"/>
</dbReference>
<feature type="transmembrane region" description="Helical" evidence="13">
    <location>
        <begin position="21"/>
        <end position="39"/>
    </location>
</feature>
<evidence type="ECO:0000256" key="12">
    <source>
        <dbReference type="ARBA" id="ARBA00034430"/>
    </source>
</evidence>
<feature type="transmembrane region" description="Helical" evidence="13">
    <location>
        <begin position="94"/>
        <end position="113"/>
    </location>
</feature>
<evidence type="ECO:0000256" key="2">
    <source>
        <dbReference type="ARBA" id="ARBA00006920"/>
    </source>
</evidence>
<organism evidence="14 15">
    <name type="scientific">Asanoa ferruginea</name>
    <dbReference type="NCBI Taxonomy" id="53367"/>
    <lineage>
        <taxon>Bacteria</taxon>
        <taxon>Bacillati</taxon>
        <taxon>Actinomycetota</taxon>
        <taxon>Actinomycetes</taxon>
        <taxon>Micromonosporales</taxon>
        <taxon>Micromonosporaceae</taxon>
        <taxon>Asanoa</taxon>
    </lineage>
</organism>
<dbReference type="PANTHER" id="PTHR31462">
    <property type="entry name" value="ENDOSOMAL/LYSOSOMAL POTASSIUM CHANNEL TMEM175"/>
    <property type="match status" value="1"/>
</dbReference>
<gene>
    <name evidence="14" type="ORF">DFJ67_1247</name>
</gene>
<feature type="transmembrane region" description="Helical" evidence="13">
    <location>
        <begin position="125"/>
        <end position="146"/>
    </location>
</feature>
<reference evidence="14 15" key="1">
    <citation type="submission" date="2018-08" db="EMBL/GenBank/DDBJ databases">
        <title>Sequencing the genomes of 1000 actinobacteria strains.</title>
        <authorList>
            <person name="Klenk H.-P."/>
        </authorList>
    </citation>
    <scope>NUCLEOTIDE SEQUENCE [LARGE SCALE GENOMIC DNA]</scope>
    <source>
        <strain evidence="14 15">DSM 44099</strain>
    </source>
</reference>
<dbReference type="EMBL" id="QUMQ01000001">
    <property type="protein sequence ID" value="REF95294.1"/>
    <property type="molecule type" value="Genomic_DNA"/>
</dbReference>
<evidence type="ECO:0000256" key="11">
    <source>
        <dbReference type="ARBA" id="ARBA00023303"/>
    </source>
</evidence>
<evidence type="ECO:0000256" key="8">
    <source>
        <dbReference type="ARBA" id="ARBA00022989"/>
    </source>
</evidence>
<evidence type="ECO:0000313" key="15">
    <source>
        <dbReference type="Proteomes" id="UP000256913"/>
    </source>
</evidence>
<dbReference type="GO" id="GO:0015252">
    <property type="term" value="F:proton channel activity"/>
    <property type="evidence" value="ECO:0007669"/>
    <property type="project" value="InterPro"/>
</dbReference>
<feature type="transmembrane region" description="Helical" evidence="13">
    <location>
        <begin position="59"/>
        <end position="78"/>
    </location>
</feature>
<evidence type="ECO:0000256" key="1">
    <source>
        <dbReference type="ARBA" id="ARBA00004141"/>
    </source>
</evidence>
<proteinExistence type="inferred from homology"/>
<keyword evidence="6" id="KW-0631">Potassium channel</keyword>
<name>A0A3D9ZFL1_9ACTN</name>
<evidence type="ECO:0000256" key="3">
    <source>
        <dbReference type="ARBA" id="ARBA00022448"/>
    </source>
</evidence>
<evidence type="ECO:0000256" key="9">
    <source>
        <dbReference type="ARBA" id="ARBA00023065"/>
    </source>
</evidence>
<evidence type="ECO:0000313" key="14">
    <source>
        <dbReference type="EMBL" id="REF95294.1"/>
    </source>
</evidence>
<evidence type="ECO:0000256" key="5">
    <source>
        <dbReference type="ARBA" id="ARBA00022692"/>
    </source>
</evidence>
<keyword evidence="8 13" id="KW-1133">Transmembrane helix</keyword>
<dbReference type="Pfam" id="PF06736">
    <property type="entry name" value="TMEM175"/>
    <property type="match status" value="1"/>
</dbReference>
<evidence type="ECO:0000256" key="13">
    <source>
        <dbReference type="SAM" id="Phobius"/>
    </source>
</evidence>
<keyword evidence="9" id="KW-0406">Ion transport</keyword>
<sequence>MSDPDELADIRERRGRSLDRAISFSDAVMSIALTLLVLPLVDLATDSPDEPIRTQLDRIAPQFGGFAVSFLVISQFWGAHRRLWERLDDYDERLLFLNALWLLLVVFLPYPTARLFAEDASHPDAAIFYLLVLFGIGLLMLLEAWYIARHPWLRRPSDTRSLRDQILPALGSTAIFGLAILLSLFNRNAGLFSLILLGVVQRFTAQKDQPFRQTRPQAHP</sequence>
<evidence type="ECO:0000256" key="4">
    <source>
        <dbReference type="ARBA" id="ARBA00022538"/>
    </source>
</evidence>
<comment type="caution">
    <text evidence="14">The sequence shown here is derived from an EMBL/GenBank/DDBJ whole genome shotgun (WGS) entry which is preliminary data.</text>
</comment>
<dbReference type="PANTHER" id="PTHR31462:SF5">
    <property type="entry name" value="ENDOSOMAL_LYSOSOMAL PROTON CHANNEL TMEM175"/>
    <property type="match status" value="1"/>
</dbReference>
<accession>A0A3D9ZFL1</accession>
<dbReference type="OrthoDB" id="7626281at2"/>
<keyword evidence="4" id="KW-0633">Potassium transport</keyword>
<keyword evidence="10 13" id="KW-0472">Membrane</keyword>
<protein>
    <submittedName>
        <fullName evidence="14">Putative membrane protein</fullName>
    </submittedName>
</protein>
<evidence type="ECO:0000256" key="10">
    <source>
        <dbReference type="ARBA" id="ARBA00023136"/>
    </source>
</evidence>
<keyword evidence="7" id="KW-0630">Potassium</keyword>
<keyword evidence="11" id="KW-0407">Ion channel</keyword>
<dbReference type="Proteomes" id="UP000256913">
    <property type="component" value="Unassembled WGS sequence"/>
</dbReference>
<dbReference type="InterPro" id="IPR010617">
    <property type="entry name" value="TMEM175-like"/>
</dbReference>
<comment type="catalytic activity">
    <reaction evidence="12">
        <text>K(+)(in) = K(+)(out)</text>
        <dbReference type="Rhea" id="RHEA:29463"/>
        <dbReference type="ChEBI" id="CHEBI:29103"/>
    </reaction>
</comment>
<evidence type="ECO:0000256" key="7">
    <source>
        <dbReference type="ARBA" id="ARBA00022958"/>
    </source>
</evidence>
<feature type="transmembrane region" description="Helical" evidence="13">
    <location>
        <begin position="166"/>
        <end position="183"/>
    </location>
</feature>
<comment type="subcellular location">
    <subcellularLocation>
        <location evidence="1">Membrane</location>
        <topology evidence="1">Multi-pass membrane protein</topology>
    </subcellularLocation>
</comment>